<dbReference type="SMART" id="SM00454">
    <property type="entry name" value="SAM"/>
    <property type="match status" value="1"/>
</dbReference>
<gene>
    <name evidence="6" type="ORF">A0J61_07348</name>
</gene>
<dbReference type="InterPro" id="IPR013761">
    <property type="entry name" value="SAM/pointed_sf"/>
</dbReference>
<evidence type="ECO:0000256" key="3">
    <source>
        <dbReference type="ARBA" id="ARBA00022884"/>
    </source>
</evidence>
<dbReference type="EMBL" id="LUGH01000490">
    <property type="protein sequence ID" value="OBZ84599.1"/>
    <property type="molecule type" value="Genomic_DNA"/>
</dbReference>
<proteinExistence type="predicted"/>
<name>A0A1C7N7K0_9FUNG</name>
<dbReference type="GO" id="GO:0000932">
    <property type="term" value="C:P-body"/>
    <property type="evidence" value="ECO:0007669"/>
    <property type="project" value="TreeGrafter"/>
</dbReference>
<keyword evidence="3" id="KW-0694">RNA-binding</keyword>
<evidence type="ECO:0000259" key="5">
    <source>
        <dbReference type="PROSITE" id="PS50105"/>
    </source>
</evidence>
<reference evidence="6 7" key="1">
    <citation type="submission" date="2016-03" db="EMBL/GenBank/DDBJ databases">
        <title>Choanephora cucurbitarum.</title>
        <authorList>
            <person name="Min B."/>
            <person name="Park H."/>
            <person name="Park J.-H."/>
            <person name="Shin H.-D."/>
            <person name="Choi I.-G."/>
        </authorList>
    </citation>
    <scope>NUCLEOTIDE SEQUENCE [LARGE SCALE GENOMIC DNA]</scope>
    <source>
        <strain evidence="6 7">KUS-F28377</strain>
    </source>
</reference>
<dbReference type="AlphaFoldDB" id="A0A1C7N7K0"/>
<feature type="compositionally biased region" description="Polar residues" evidence="4">
    <location>
        <begin position="335"/>
        <end position="362"/>
    </location>
</feature>
<feature type="region of interest" description="Disordered" evidence="4">
    <location>
        <begin position="283"/>
        <end position="374"/>
    </location>
</feature>
<comment type="caution">
    <text evidence="6">The sequence shown here is derived from an EMBL/GenBank/DDBJ whole genome shotgun (WGS) entry which is preliminary data.</text>
</comment>
<comment type="subcellular location">
    <subcellularLocation>
        <location evidence="1">Cytoplasm</location>
    </subcellularLocation>
</comment>
<dbReference type="SUPFAM" id="SSF47769">
    <property type="entry name" value="SAM/Pointed domain"/>
    <property type="match status" value="1"/>
</dbReference>
<dbReference type="OrthoDB" id="2155283at2759"/>
<dbReference type="Pfam" id="PF25479">
    <property type="entry name" value="Vts1"/>
    <property type="match status" value="1"/>
</dbReference>
<keyword evidence="7" id="KW-1185">Reference proteome</keyword>
<dbReference type="Proteomes" id="UP000093000">
    <property type="component" value="Unassembled WGS sequence"/>
</dbReference>
<evidence type="ECO:0000313" key="6">
    <source>
        <dbReference type="EMBL" id="OBZ84599.1"/>
    </source>
</evidence>
<dbReference type="InterPro" id="IPR050897">
    <property type="entry name" value="SMAUG/VTS1_RNA-bind"/>
</dbReference>
<evidence type="ECO:0000313" key="7">
    <source>
        <dbReference type="Proteomes" id="UP000093000"/>
    </source>
</evidence>
<evidence type="ECO:0000256" key="4">
    <source>
        <dbReference type="SAM" id="MobiDB-lite"/>
    </source>
</evidence>
<feature type="domain" description="SAM" evidence="5">
    <location>
        <begin position="385"/>
        <end position="443"/>
    </location>
</feature>
<dbReference type="GO" id="GO:0003729">
    <property type="term" value="F:mRNA binding"/>
    <property type="evidence" value="ECO:0007669"/>
    <property type="project" value="TreeGrafter"/>
</dbReference>
<evidence type="ECO:0000256" key="1">
    <source>
        <dbReference type="ARBA" id="ARBA00004496"/>
    </source>
</evidence>
<dbReference type="Gene3D" id="1.10.150.50">
    <property type="entry name" value="Transcription Factor, Ets-1"/>
    <property type="match status" value="1"/>
</dbReference>
<dbReference type="InterPro" id="IPR057327">
    <property type="entry name" value="Vts1_dom"/>
</dbReference>
<dbReference type="Pfam" id="PF07647">
    <property type="entry name" value="SAM_2"/>
    <property type="match status" value="1"/>
</dbReference>
<sequence>MHPSDFSSSKQGRPISSYLDCNDSVDGNALGTWYEDLEEYEDNLEKMATANLDQSFQDELQHVNQWFGFLSDAEKTATIYALLQHSSQVQIKFFIRMLQEMRKSNPLNREKASERASTLMNLSNRRLSSINQQQNRNASSRHSFALGDTQELSRIFDSSNKKWLDSEEPHHPSPPQPRTTISVPRASSRLRPRSVIELNHAPSSFSNSWLRQPNVFNSAGVTENYRPIERPRSADITSWHLPSSTNTSATWQTLSSPHDINAQSHWKNNNNWIHVQQPQPTTSSGLFHYFDKPKSSSSPTTTSAGVRFNDEYNQFLGPSKPNLDHKKNHGYGSDPGNNSSAKYGSRLSSVQNTSNHHQSLSHPKTRSTHLEPSAKEEAVDMELLEDVTAWFRSMRLHKYNTIFEKMRWQDIVKLNDQELQDIGVAALGARRKMLKVFENIQEHCKSHHVDF</sequence>
<dbReference type="InterPro" id="IPR001660">
    <property type="entry name" value="SAM"/>
</dbReference>
<protein>
    <recommendedName>
        <fullName evidence="5">SAM domain-containing protein</fullName>
    </recommendedName>
</protein>
<keyword evidence="2" id="KW-0963">Cytoplasm</keyword>
<dbReference type="InParanoid" id="A0A1C7N7K0"/>
<dbReference type="PANTHER" id="PTHR12515:SF5">
    <property type="entry name" value="PROTEIN SMAUG"/>
    <property type="match status" value="1"/>
</dbReference>
<dbReference type="GO" id="GO:0000289">
    <property type="term" value="P:nuclear-transcribed mRNA poly(A) tail shortening"/>
    <property type="evidence" value="ECO:0007669"/>
    <property type="project" value="TreeGrafter"/>
</dbReference>
<evidence type="ECO:0000256" key="2">
    <source>
        <dbReference type="ARBA" id="ARBA00022490"/>
    </source>
</evidence>
<dbReference type="PROSITE" id="PS50105">
    <property type="entry name" value="SAM_DOMAIN"/>
    <property type="match status" value="1"/>
</dbReference>
<accession>A0A1C7N7K0</accession>
<feature type="region of interest" description="Disordered" evidence="4">
    <location>
        <begin position="163"/>
        <end position="187"/>
    </location>
</feature>
<organism evidence="6 7">
    <name type="scientific">Choanephora cucurbitarum</name>
    <dbReference type="NCBI Taxonomy" id="101091"/>
    <lineage>
        <taxon>Eukaryota</taxon>
        <taxon>Fungi</taxon>
        <taxon>Fungi incertae sedis</taxon>
        <taxon>Mucoromycota</taxon>
        <taxon>Mucoromycotina</taxon>
        <taxon>Mucoromycetes</taxon>
        <taxon>Mucorales</taxon>
        <taxon>Mucorineae</taxon>
        <taxon>Choanephoraceae</taxon>
        <taxon>Choanephoroideae</taxon>
        <taxon>Choanephora</taxon>
    </lineage>
</organism>
<dbReference type="PANTHER" id="PTHR12515">
    <property type="entry name" value="STERILE ALPHA MOTIF DOMAIN CONTAINING PROTEIN 4-RELATED"/>
    <property type="match status" value="1"/>
</dbReference>